<keyword evidence="2" id="KW-1185">Reference proteome</keyword>
<evidence type="ECO:0000313" key="2">
    <source>
        <dbReference type="Proteomes" id="UP001223144"/>
    </source>
</evidence>
<protein>
    <submittedName>
        <fullName evidence="1">Uncharacterized protein</fullName>
    </submittedName>
</protein>
<reference evidence="1 2" key="1">
    <citation type="submission" date="2023-04" db="EMBL/GenBank/DDBJ databases">
        <title>Streptomyces chengmaiensis sp. nov. isolated from the stem of mangrove plant in Hainan.</title>
        <authorList>
            <person name="Huang X."/>
            <person name="Zhou S."/>
            <person name="Chu X."/>
            <person name="Xie Y."/>
            <person name="Lin Y."/>
        </authorList>
    </citation>
    <scope>NUCLEOTIDE SEQUENCE [LARGE SCALE GENOMIC DNA]</scope>
    <source>
        <strain evidence="1 2">HNM0663</strain>
    </source>
</reference>
<gene>
    <name evidence="1" type="ORF">QCN29_20710</name>
</gene>
<accession>A0ABT6HR26</accession>
<dbReference type="RefSeq" id="WP_279929914.1">
    <property type="nucleotide sequence ID" value="NZ_JARWBG010000024.1"/>
</dbReference>
<evidence type="ECO:0000313" key="1">
    <source>
        <dbReference type="EMBL" id="MDH2391167.1"/>
    </source>
</evidence>
<sequence>MSHLLIQTVFRPWLGEEYRVGEVATAEVEPLEVPARHRHQLPQRVRGLAVGVLIG</sequence>
<comment type="caution">
    <text evidence="1">The sequence shown here is derived from an EMBL/GenBank/DDBJ whole genome shotgun (WGS) entry which is preliminary data.</text>
</comment>
<dbReference type="EMBL" id="JARWBG010000024">
    <property type="protein sequence ID" value="MDH2391167.1"/>
    <property type="molecule type" value="Genomic_DNA"/>
</dbReference>
<proteinExistence type="predicted"/>
<organism evidence="1 2">
    <name type="scientific">Streptomyces chengmaiensis</name>
    <dbReference type="NCBI Taxonomy" id="3040919"/>
    <lineage>
        <taxon>Bacteria</taxon>
        <taxon>Bacillati</taxon>
        <taxon>Actinomycetota</taxon>
        <taxon>Actinomycetes</taxon>
        <taxon>Kitasatosporales</taxon>
        <taxon>Streptomycetaceae</taxon>
        <taxon>Streptomyces</taxon>
    </lineage>
</organism>
<name>A0ABT6HR26_9ACTN</name>
<dbReference type="Proteomes" id="UP001223144">
    <property type="component" value="Unassembled WGS sequence"/>
</dbReference>